<feature type="compositionally biased region" description="Gly residues" evidence="1">
    <location>
        <begin position="53"/>
        <end position="62"/>
    </location>
</feature>
<name>A0A077LZ21_9MICO</name>
<keyword evidence="4" id="KW-1185">Reference proteome</keyword>
<dbReference type="Proteomes" id="UP000035721">
    <property type="component" value="Unassembled WGS sequence"/>
</dbReference>
<keyword evidence="2" id="KW-0472">Membrane</keyword>
<proteinExistence type="predicted"/>
<evidence type="ECO:0000313" key="3">
    <source>
        <dbReference type="EMBL" id="CCH77245.1"/>
    </source>
</evidence>
<keyword evidence="2" id="KW-0812">Transmembrane</keyword>
<dbReference type="EMBL" id="CAJB01000086">
    <property type="protein sequence ID" value="CCH77245.1"/>
    <property type="molecule type" value="Genomic_DNA"/>
</dbReference>
<evidence type="ECO:0000313" key="4">
    <source>
        <dbReference type="Proteomes" id="UP000035721"/>
    </source>
</evidence>
<feature type="transmembrane region" description="Helical" evidence="2">
    <location>
        <begin position="6"/>
        <end position="27"/>
    </location>
</feature>
<gene>
    <name evidence="3" type="ORF">BN12_1760005</name>
</gene>
<sequence length="62" mass="6762">MGIAIFMYAVFAVGAVAIVAVLVRGIVNRRRHRDNGEWQDPPSDGEVRMHPGAGWGNGGSWR</sequence>
<protein>
    <submittedName>
        <fullName evidence="3">Uncharacterized protein</fullName>
    </submittedName>
</protein>
<evidence type="ECO:0000256" key="2">
    <source>
        <dbReference type="SAM" id="Phobius"/>
    </source>
</evidence>
<organism evidence="3 4">
    <name type="scientific">Nostocoides japonicum T1-X7</name>
    <dbReference type="NCBI Taxonomy" id="1194083"/>
    <lineage>
        <taxon>Bacteria</taxon>
        <taxon>Bacillati</taxon>
        <taxon>Actinomycetota</taxon>
        <taxon>Actinomycetes</taxon>
        <taxon>Micrococcales</taxon>
        <taxon>Intrasporangiaceae</taxon>
        <taxon>Nostocoides</taxon>
    </lineage>
</organism>
<comment type="caution">
    <text evidence="3">The sequence shown here is derived from an EMBL/GenBank/DDBJ whole genome shotgun (WGS) entry which is preliminary data.</text>
</comment>
<accession>A0A077LZ21</accession>
<evidence type="ECO:0000256" key="1">
    <source>
        <dbReference type="SAM" id="MobiDB-lite"/>
    </source>
</evidence>
<feature type="region of interest" description="Disordered" evidence="1">
    <location>
        <begin position="32"/>
        <end position="62"/>
    </location>
</feature>
<dbReference type="AlphaFoldDB" id="A0A077LZ21"/>
<reference evidence="3 4" key="1">
    <citation type="journal article" date="2013" name="ISME J.">
        <title>A metabolic model for members of the genus Tetrasphaera involved in enhanced biological phosphorus removal.</title>
        <authorList>
            <person name="Kristiansen R."/>
            <person name="Nguyen H.T.T."/>
            <person name="Saunders A.M."/>
            <person name="Nielsen J.L."/>
            <person name="Wimmer R."/>
            <person name="Le V.Q."/>
            <person name="McIlroy S.J."/>
            <person name="Petrovski S."/>
            <person name="Seviour R.J."/>
            <person name="Calteau A."/>
            <person name="Nielsen K.L."/>
            <person name="Nielsen P.H."/>
        </authorList>
    </citation>
    <scope>NUCLEOTIDE SEQUENCE [LARGE SCALE GENOMIC DNA]</scope>
    <source>
        <strain evidence="3 4">T1-X7</strain>
    </source>
</reference>
<keyword evidence="2" id="KW-1133">Transmembrane helix</keyword>